<organism evidence="2 3">
    <name type="scientific">Meristemomyces frigidus</name>
    <dbReference type="NCBI Taxonomy" id="1508187"/>
    <lineage>
        <taxon>Eukaryota</taxon>
        <taxon>Fungi</taxon>
        <taxon>Dikarya</taxon>
        <taxon>Ascomycota</taxon>
        <taxon>Pezizomycotina</taxon>
        <taxon>Dothideomycetes</taxon>
        <taxon>Dothideomycetidae</taxon>
        <taxon>Mycosphaerellales</taxon>
        <taxon>Teratosphaeriaceae</taxon>
        <taxon>Meristemomyces</taxon>
    </lineage>
</organism>
<feature type="compositionally biased region" description="Basic and acidic residues" evidence="1">
    <location>
        <begin position="38"/>
        <end position="53"/>
    </location>
</feature>
<name>A0AAN7YGX3_9PEZI</name>
<accession>A0AAN7YGX3</accession>
<evidence type="ECO:0000313" key="2">
    <source>
        <dbReference type="EMBL" id="KAK5113408.1"/>
    </source>
</evidence>
<feature type="region of interest" description="Disordered" evidence="1">
    <location>
        <begin position="1"/>
        <end position="53"/>
    </location>
</feature>
<dbReference type="EMBL" id="JAVRRL010000024">
    <property type="protein sequence ID" value="KAK5113408.1"/>
    <property type="molecule type" value="Genomic_DNA"/>
</dbReference>
<reference evidence="2" key="1">
    <citation type="submission" date="2023-08" db="EMBL/GenBank/DDBJ databases">
        <title>Black Yeasts Isolated from many extreme environments.</title>
        <authorList>
            <person name="Coleine C."/>
            <person name="Stajich J.E."/>
            <person name="Selbmann L."/>
        </authorList>
    </citation>
    <scope>NUCLEOTIDE SEQUENCE</scope>
    <source>
        <strain evidence="2">CCFEE 5401</strain>
    </source>
</reference>
<dbReference type="Proteomes" id="UP001310890">
    <property type="component" value="Unassembled WGS sequence"/>
</dbReference>
<sequence>MSQSAHGKNWRKHSNAGQQTSTNGHVNNLVAVPKPAVLKRDEEKKNIGEKVSA</sequence>
<dbReference type="AlphaFoldDB" id="A0AAN7YGX3"/>
<proteinExistence type="predicted"/>
<comment type="caution">
    <text evidence="2">The sequence shown here is derived from an EMBL/GenBank/DDBJ whole genome shotgun (WGS) entry which is preliminary data.</text>
</comment>
<evidence type="ECO:0000256" key="1">
    <source>
        <dbReference type="SAM" id="MobiDB-lite"/>
    </source>
</evidence>
<gene>
    <name evidence="2" type="ORF">LTR62_003508</name>
</gene>
<feature type="compositionally biased region" description="Polar residues" evidence="1">
    <location>
        <begin position="15"/>
        <end position="26"/>
    </location>
</feature>
<protein>
    <submittedName>
        <fullName evidence="2">Uncharacterized protein</fullName>
    </submittedName>
</protein>
<evidence type="ECO:0000313" key="3">
    <source>
        <dbReference type="Proteomes" id="UP001310890"/>
    </source>
</evidence>